<gene>
    <name evidence="1" type="ORF">COCON_G00027990</name>
</gene>
<reference evidence="1" key="1">
    <citation type="journal article" date="2023" name="Science">
        <title>Genome structures resolve the early diversification of teleost fishes.</title>
        <authorList>
            <person name="Parey E."/>
            <person name="Louis A."/>
            <person name="Montfort J."/>
            <person name="Bouchez O."/>
            <person name="Roques C."/>
            <person name="Iampietro C."/>
            <person name="Lluch J."/>
            <person name="Castinel A."/>
            <person name="Donnadieu C."/>
            <person name="Desvignes T."/>
            <person name="Floi Bucao C."/>
            <person name="Jouanno E."/>
            <person name="Wen M."/>
            <person name="Mejri S."/>
            <person name="Dirks R."/>
            <person name="Jansen H."/>
            <person name="Henkel C."/>
            <person name="Chen W.J."/>
            <person name="Zahm M."/>
            <person name="Cabau C."/>
            <person name="Klopp C."/>
            <person name="Thompson A.W."/>
            <person name="Robinson-Rechavi M."/>
            <person name="Braasch I."/>
            <person name="Lecointre G."/>
            <person name="Bobe J."/>
            <person name="Postlethwait J.H."/>
            <person name="Berthelot C."/>
            <person name="Roest Crollius H."/>
            <person name="Guiguen Y."/>
        </authorList>
    </citation>
    <scope>NUCLEOTIDE SEQUENCE</scope>
    <source>
        <strain evidence="1">Concon-B</strain>
    </source>
</reference>
<accession>A0A9Q1I614</accession>
<organism evidence="1 2">
    <name type="scientific">Conger conger</name>
    <name type="common">Conger eel</name>
    <name type="synonym">Muraena conger</name>
    <dbReference type="NCBI Taxonomy" id="82655"/>
    <lineage>
        <taxon>Eukaryota</taxon>
        <taxon>Metazoa</taxon>
        <taxon>Chordata</taxon>
        <taxon>Craniata</taxon>
        <taxon>Vertebrata</taxon>
        <taxon>Euteleostomi</taxon>
        <taxon>Actinopterygii</taxon>
        <taxon>Neopterygii</taxon>
        <taxon>Teleostei</taxon>
        <taxon>Anguilliformes</taxon>
        <taxon>Congridae</taxon>
        <taxon>Conger</taxon>
    </lineage>
</organism>
<protein>
    <submittedName>
        <fullName evidence="1">Uncharacterized protein</fullName>
    </submittedName>
</protein>
<dbReference type="Proteomes" id="UP001152803">
    <property type="component" value="Unassembled WGS sequence"/>
</dbReference>
<dbReference type="EMBL" id="JAFJMO010000002">
    <property type="protein sequence ID" value="KAJ8283949.1"/>
    <property type="molecule type" value="Genomic_DNA"/>
</dbReference>
<evidence type="ECO:0000313" key="2">
    <source>
        <dbReference type="Proteomes" id="UP001152803"/>
    </source>
</evidence>
<name>A0A9Q1I614_CONCO</name>
<sequence length="114" mass="11678">MGVSESGSSFTGVTSKGGGNLGFLAGSLDPRGFSGSGSLWWQALATAAPLRCSGISSFAPLSPATCLVVSSQQALGYLKVGESRGQATLLSPHSRRRKQITETKAGLSIRGLHL</sequence>
<proteinExistence type="predicted"/>
<comment type="caution">
    <text evidence="1">The sequence shown here is derived from an EMBL/GenBank/DDBJ whole genome shotgun (WGS) entry which is preliminary data.</text>
</comment>
<dbReference type="AlphaFoldDB" id="A0A9Q1I614"/>
<keyword evidence="2" id="KW-1185">Reference proteome</keyword>
<evidence type="ECO:0000313" key="1">
    <source>
        <dbReference type="EMBL" id="KAJ8283949.1"/>
    </source>
</evidence>